<evidence type="ECO:0000256" key="11">
    <source>
        <dbReference type="ARBA" id="ARBA00023146"/>
    </source>
</evidence>
<evidence type="ECO:0000256" key="1">
    <source>
        <dbReference type="ARBA" id="ARBA00004496"/>
    </source>
</evidence>
<accession>A0A1F2UG36</accession>
<gene>
    <name evidence="13" type="primary">lysS</name>
    <name evidence="16" type="ORF">A2074_08255</name>
</gene>
<evidence type="ECO:0000256" key="9">
    <source>
        <dbReference type="ARBA" id="ARBA00022842"/>
    </source>
</evidence>
<feature type="domain" description="Aminoacyl-transfer RNA synthetases class-II family profile" evidence="15">
    <location>
        <begin position="182"/>
        <end position="498"/>
    </location>
</feature>
<feature type="binding site" evidence="13">
    <location>
        <position position="409"/>
    </location>
    <ligand>
        <name>Mg(2+)</name>
        <dbReference type="ChEBI" id="CHEBI:18420"/>
        <label>1</label>
    </ligand>
</feature>
<comment type="subcellular location">
    <subcellularLocation>
        <location evidence="1 13">Cytoplasm</location>
    </subcellularLocation>
</comment>
<dbReference type="GO" id="GO:0000287">
    <property type="term" value="F:magnesium ion binding"/>
    <property type="evidence" value="ECO:0007669"/>
    <property type="project" value="UniProtKB-UniRule"/>
</dbReference>
<dbReference type="InterPro" id="IPR004364">
    <property type="entry name" value="Aa-tRNA-synt_II"/>
</dbReference>
<evidence type="ECO:0000256" key="5">
    <source>
        <dbReference type="ARBA" id="ARBA00022598"/>
    </source>
</evidence>
<name>A0A1F2UG36_9ACTN</name>
<dbReference type="NCBIfam" id="TIGR00499">
    <property type="entry name" value="lysS_bact"/>
    <property type="match status" value="1"/>
</dbReference>
<keyword evidence="5 13" id="KW-0436">Ligase</keyword>
<keyword evidence="7 13" id="KW-0547">Nucleotide-binding</keyword>
<keyword evidence="11 13" id="KW-0030">Aminoacyl-tRNA synthetase</keyword>
<comment type="caution">
    <text evidence="16">The sequence shown here is derived from an EMBL/GenBank/DDBJ whole genome shotgun (WGS) entry which is preliminary data.</text>
</comment>
<sequence>MNNEPIQQVSDINELMLQRRQKLDEMRASGDNPFKSKFDRSHTLSEIIERFESIEAGDQTGETVIVAGRIMAIRRHGKASFMVLKDRTASIQLFLSIGALGEEPYKAFLDYDIGDIVGVTGIVFKTRRGELSIDVRDFSLLTKSLRPLPEKWHGLKDVETRHRQRYVDLIINEQARKTLLTRTKIVKAIRQWLDGREFLEVETPMLQPIPGGAMAKPFITHHQALDIDLYMRIAPELYLKRLIVGDMERVYELNRNFRNEGISVRHNPEFTMLEVYQAYADYEDMMDLCESLIKHAAEAALGALQFDYQDKPVDLSGKWPRLTMVESIQQYGGETVSFDMEIDDLRSVAKKHGIEVKSRYGKGKLINELFEKLVEAKLWQPTFIIDYPTEISPLAKKKQDDPDVTERFELIVIGLEVGTAFSELTDPIDQRERFEAQVKLFEYGDEEAPKQVDEDYVRALEYGMPPTGGMGIGIDRLVMLLTDNHSIREVISFPHMRPEKD</sequence>
<reference evidence="16 17" key="1">
    <citation type="journal article" date="2016" name="Nat. Commun.">
        <title>Thousands of microbial genomes shed light on interconnected biogeochemical processes in an aquifer system.</title>
        <authorList>
            <person name="Anantharaman K."/>
            <person name="Brown C.T."/>
            <person name="Hug L.A."/>
            <person name="Sharon I."/>
            <person name="Castelle C.J."/>
            <person name="Probst A.J."/>
            <person name="Thomas B.C."/>
            <person name="Singh A."/>
            <person name="Wilkins M.J."/>
            <person name="Karaoz U."/>
            <person name="Brodie E.L."/>
            <person name="Williams K.H."/>
            <person name="Hubbard S.S."/>
            <person name="Banfield J.F."/>
        </authorList>
    </citation>
    <scope>NUCLEOTIDE SEQUENCE [LARGE SCALE GENOMIC DNA]</scope>
</reference>
<dbReference type="CDD" id="cd04322">
    <property type="entry name" value="LysRS_N"/>
    <property type="match status" value="1"/>
</dbReference>
<dbReference type="Pfam" id="PF00152">
    <property type="entry name" value="tRNA-synt_2"/>
    <property type="match status" value="1"/>
</dbReference>
<evidence type="ECO:0000313" key="16">
    <source>
        <dbReference type="EMBL" id="OFW31990.1"/>
    </source>
</evidence>
<comment type="subunit">
    <text evidence="3 13">Homodimer.</text>
</comment>
<comment type="catalytic activity">
    <reaction evidence="12 13 14">
        <text>tRNA(Lys) + L-lysine + ATP = L-lysyl-tRNA(Lys) + AMP + diphosphate</text>
        <dbReference type="Rhea" id="RHEA:20792"/>
        <dbReference type="Rhea" id="RHEA-COMP:9696"/>
        <dbReference type="Rhea" id="RHEA-COMP:9697"/>
        <dbReference type="ChEBI" id="CHEBI:30616"/>
        <dbReference type="ChEBI" id="CHEBI:32551"/>
        <dbReference type="ChEBI" id="CHEBI:33019"/>
        <dbReference type="ChEBI" id="CHEBI:78442"/>
        <dbReference type="ChEBI" id="CHEBI:78529"/>
        <dbReference type="ChEBI" id="CHEBI:456215"/>
        <dbReference type="EC" id="6.1.1.6"/>
    </reaction>
</comment>
<dbReference type="GO" id="GO:0004824">
    <property type="term" value="F:lysine-tRNA ligase activity"/>
    <property type="evidence" value="ECO:0007669"/>
    <property type="project" value="UniProtKB-UniRule"/>
</dbReference>
<dbReference type="AlphaFoldDB" id="A0A1F2UG36"/>
<evidence type="ECO:0000313" key="17">
    <source>
        <dbReference type="Proteomes" id="UP000178086"/>
    </source>
</evidence>
<dbReference type="Gene3D" id="2.40.50.140">
    <property type="entry name" value="Nucleic acid-binding proteins"/>
    <property type="match status" value="1"/>
</dbReference>
<feature type="binding site" evidence="13">
    <location>
        <position position="416"/>
    </location>
    <ligand>
        <name>Mg(2+)</name>
        <dbReference type="ChEBI" id="CHEBI:18420"/>
        <label>1</label>
    </ligand>
</feature>
<evidence type="ECO:0000256" key="4">
    <source>
        <dbReference type="ARBA" id="ARBA00022490"/>
    </source>
</evidence>
<dbReference type="GO" id="GO:0006430">
    <property type="term" value="P:lysyl-tRNA aminoacylation"/>
    <property type="evidence" value="ECO:0007669"/>
    <property type="project" value="UniProtKB-UniRule"/>
</dbReference>
<dbReference type="EMBL" id="MELI01000106">
    <property type="protein sequence ID" value="OFW31990.1"/>
    <property type="molecule type" value="Genomic_DNA"/>
</dbReference>
<dbReference type="HAMAP" id="MF_00252">
    <property type="entry name" value="Lys_tRNA_synth_class2"/>
    <property type="match status" value="1"/>
</dbReference>
<keyword evidence="10 13" id="KW-0648">Protein biosynthesis</keyword>
<dbReference type="InterPro" id="IPR012340">
    <property type="entry name" value="NA-bd_OB-fold"/>
</dbReference>
<dbReference type="InterPro" id="IPR002313">
    <property type="entry name" value="Lys-tRNA-ligase_II"/>
</dbReference>
<dbReference type="InterPro" id="IPR006195">
    <property type="entry name" value="aa-tRNA-synth_II"/>
</dbReference>
<evidence type="ECO:0000256" key="6">
    <source>
        <dbReference type="ARBA" id="ARBA00022723"/>
    </source>
</evidence>
<protein>
    <recommendedName>
        <fullName evidence="13">Lysine--tRNA ligase</fullName>
        <ecNumber evidence="13">6.1.1.6</ecNumber>
    </recommendedName>
    <alternativeName>
        <fullName evidence="13">Lysyl-tRNA synthetase</fullName>
        <shortName evidence="13">LysRS</shortName>
    </alternativeName>
</protein>
<dbReference type="FunFam" id="2.40.50.140:FF:000024">
    <property type="entry name" value="Lysine--tRNA ligase"/>
    <property type="match status" value="1"/>
</dbReference>
<dbReference type="Gene3D" id="3.30.930.10">
    <property type="entry name" value="Bira Bifunctional Protein, Domain 2"/>
    <property type="match status" value="1"/>
</dbReference>
<comment type="similarity">
    <text evidence="2 13">Belongs to the class-II aminoacyl-tRNA synthetase family.</text>
</comment>
<dbReference type="GO" id="GO:0005829">
    <property type="term" value="C:cytosol"/>
    <property type="evidence" value="ECO:0007669"/>
    <property type="project" value="TreeGrafter"/>
</dbReference>
<dbReference type="SUPFAM" id="SSF55681">
    <property type="entry name" value="Class II aaRS and biotin synthetases"/>
    <property type="match status" value="1"/>
</dbReference>
<evidence type="ECO:0000256" key="7">
    <source>
        <dbReference type="ARBA" id="ARBA00022741"/>
    </source>
</evidence>
<keyword evidence="8 13" id="KW-0067">ATP-binding</keyword>
<evidence type="ECO:0000256" key="3">
    <source>
        <dbReference type="ARBA" id="ARBA00011738"/>
    </source>
</evidence>
<dbReference type="PROSITE" id="PS50862">
    <property type="entry name" value="AA_TRNA_LIGASE_II"/>
    <property type="match status" value="1"/>
</dbReference>
<dbReference type="EC" id="6.1.1.6" evidence="13"/>
<evidence type="ECO:0000256" key="13">
    <source>
        <dbReference type="HAMAP-Rule" id="MF_00252"/>
    </source>
</evidence>
<dbReference type="GO" id="GO:0005524">
    <property type="term" value="F:ATP binding"/>
    <property type="evidence" value="ECO:0007669"/>
    <property type="project" value="UniProtKB-UniRule"/>
</dbReference>
<dbReference type="InterPro" id="IPR044136">
    <property type="entry name" value="Lys-tRNA-ligase_II_N"/>
</dbReference>
<feature type="binding site" evidence="13">
    <location>
        <position position="416"/>
    </location>
    <ligand>
        <name>Mg(2+)</name>
        <dbReference type="ChEBI" id="CHEBI:18420"/>
        <label>2</label>
    </ligand>
</feature>
<keyword evidence="9 13" id="KW-0460">Magnesium</keyword>
<dbReference type="InterPro" id="IPR045864">
    <property type="entry name" value="aa-tRNA-synth_II/BPL/LPL"/>
</dbReference>
<proteinExistence type="inferred from homology"/>
<dbReference type="CDD" id="cd00775">
    <property type="entry name" value="LysRS_core"/>
    <property type="match status" value="1"/>
</dbReference>
<evidence type="ECO:0000256" key="12">
    <source>
        <dbReference type="ARBA" id="ARBA00048573"/>
    </source>
</evidence>
<dbReference type="PANTHER" id="PTHR42918">
    <property type="entry name" value="LYSYL-TRNA SYNTHETASE"/>
    <property type="match status" value="1"/>
</dbReference>
<dbReference type="NCBIfam" id="NF001756">
    <property type="entry name" value="PRK00484.1"/>
    <property type="match status" value="1"/>
</dbReference>
<keyword evidence="6 13" id="KW-0479">Metal-binding</keyword>
<organism evidence="16 17">
    <name type="scientific">Candidatus Aquicultor primus</name>
    <dbReference type="NCBI Taxonomy" id="1797195"/>
    <lineage>
        <taxon>Bacteria</taxon>
        <taxon>Bacillati</taxon>
        <taxon>Actinomycetota</taxon>
        <taxon>Candidatus Aquicultoria</taxon>
        <taxon>Candidatus Aquicultorales</taxon>
        <taxon>Candidatus Aquicultoraceae</taxon>
        <taxon>Candidatus Aquicultor</taxon>
    </lineage>
</organism>
<dbReference type="FunFam" id="3.30.930.10:FF:000001">
    <property type="entry name" value="Lysine--tRNA ligase"/>
    <property type="match status" value="1"/>
</dbReference>
<dbReference type="InterPro" id="IPR004365">
    <property type="entry name" value="NA-bd_OB_tRNA"/>
</dbReference>
<dbReference type="Pfam" id="PF01336">
    <property type="entry name" value="tRNA_anti-codon"/>
    <property type="match status" value="1"/>
</dbReference>
<evidence type="ECO:0000259" key="15">
    <source>
        <dbReference type="PROSITE" id="PS50862"/>
    </source>
</evidence>
<dbReference type="PRINTS" id="PR00982">
    <property type="entry name" value="TRNASYNTHLYS"/>
</dbReference>
<dbReference type="InterPro" id="IPR018149">
    <property type="entry name" value="Lys-tRNA-synth_II_C"/>
</dbReference>
<evidence type="ECO:0000256" key="14">
    <source>
        <dbReference type="RuleBase" id="RU000336"/>
    </source>
</evidence>
<dbReference type="PANTHER" id="PTHR42918:SF15">
    <property type="entry name" value="LYSINE--TRNA LIGASE, CHLOROPLASTIC_MITOCHONDRIAL"/>
    <property type="match status" value="1"/>
</dbReference>
<dbReference type="GO" id="GO:0000049">
    <property type="term" value="F:tRNA binding"/>
    <property type="evidence" value="ECO:0007669"/>
    <property type="project" value="TreeGrafter"/>
</dbReference>
<comment type="cofactor">
    <cofactor evidence="13 14">
        <name>Mg(2+)</name>
        <dbReference type="ChEBI" id="CHEBI:18420"/>
    </cofactor>
    <text evidence="13 14">Binds 3 Mg(2+) ions per subunit.</text>
</comment>
<evidence type="ECO:0000256" key="10">
    <source>
        <dbReference type="ARBA" id="ARBA00022917"/>
    </source>
</evidence>
<evidence type="ECO:0000256" key="8">
    <source>
        <dbReference type="ARBA" id="ARBA00022840"/>
    </source>
</evidence>
<evidence type="ECO:0000256" key="2">
    <source>
        <dbReference type="ARBA" id="ARBA00008226"/>
    </source>
</evidence>
<dbReference type="SUPFAM" id="SSF50249">
    <property type="entry name" value="Nucleic acid-binding proteins"/>
    <property type="match status" value="1"/>
</dbReference>
<dbReference type="Proteomes" id="UP000178086">
    <property type="component" value="Unassembled WGS sequence"/>
</dbReference>
<keyword evidence="4 13" id="KW-0963">Cytoplasm</keyword>